<dbReference type="Proteomes" id="UP000076603">
    <property type="component" value="Unassembled WGS sequence"/>
</dbReference>
<dbReference type="InterPro" id="IPR024984">
    <property type="entry name" value="DUF3888"/>
</dbReference>
<gene>
    <name evidence="1" type="ORF">CLMAG_57770</name>
</gene>
<dbReference type="OrthoDB" id="1906683at2"/>
<proteinExistence type="predicted"/>
<sequence>MKKIIIIILMSISLVCDQLPVYNAYALENKPLKNEKFYKPIEKSREELYQDIFFSLLSPYIQKSVEDYYKKFLTDIPTVDPWNIDILSVERPNGYRTFLFVLKVQVTPYVGPHLDVGVDHLTITIHGTGNVEVNRFEHIRDSELPPYYQNIIKKSVTLNNKSLDFEKAIKQGNVVEISFFNVSSAKTQYYTEIYNIHKLDDLIKNIKDRKPTKIRIVKYAREHEITWVNKLYDLEYTGEKIIDTVYDVYSNPNAFIPSTIYYFDQIIKKDYPNDIWYGICTKTDKEDDCATLISFKKSSVIN</sequence>
<dbReference type="PATRIC" id="fig|1121326.3.peg.5837"/>
<dbReference type="STRING" id="1121326.CLMAG_57770"/>
<evidence type="ECO:0000313" key="1">
    <source>
        <dbReference type="EMBL" id="KZL88873.1"/>
    </source>
</evidence>
<evidence type="ECO:0000313" key="2">
    <source>
        <dbReference type="Proteomes" id="UP000076603"/>
    </source>
</evidence>
<organism evidence="1 2">
    <name type="scientific">Clostridium magnum DSM 2767</name>
    <dbReference type="NCBI Taxonomy" id="1121326"/>
    <lineage>
        <taxon>Bacteria</taxon>
        <taxon>Bacillati</taxon>
        <taxon>Bacillota</taxon>
        <taxon>Clostridia</taxon>
        <taxon>Eubacteriales</taxon>
        <taxon>Clostridiaceae</taxon>
        <taxon>Clostridium</taxon>
    </lineage>
</organism>
<dbReference type="Pfam" id="PF13027">
    <property type="entry name" value="DUF3888"/>
    <property type="match status" value="1"/>
</dbReference>
<accession>A0A162QRN0</accession>
<evidence type="ECO:0008006" key="3">
    <source>
        <dbReference type="Google" id="ProtNLM"/>
    </source>
</evidence>
<name>A0A162QRN0_9CLOT</name>
<comment type="caution">
    <text evidence="1">The sequence shown here is derived from an EMBL/GenBank/DDBJ whole genome shotgun (WGS) entry which is preliminary data.</text>
</comment>
<dbReference type="EMBL" id="LWAE01000013">
    <property type="protein sequence ID" value="KZL88873.1"/>
    <property type="molecule type" value="Genomic_DNA"/>
</dbReference>
<reference evidence="1 2" key="1">
    <citation type="submission" date="2016-04" db="EMBL/GenBank/DDBJ databases">
        <title>Genome sequence of Clostridium magnum DSM 2767.</title>
        <authorList>
            <person name="Poehlein A."/>
            <person name="Uhlig R."/>
            <person name="Fischer R."/>
            <person name="Bahl H."/>
            <person name="Daniel R."/>
        </authorList>
    </citation>
    <scope>NUCLEOTIDE SEQUENCE [LARGE SCALE GENOMIC DNA]</scope>
    <source>
        <strain evidence="1 2">DSM 2767</strain>
    </source>
</reference>
<protein>
    <recommendedName>
        <fullName evidence="3">DUF3888 domain-containing protein</fullName>
    </recommendedName>
</protein>
<dbReference type="RefSeq" id="WP_066630385.1">
    <property type="nucleotide sequence ID" value="NZ_FQXL01000030.1"/>
</dbReference>
<dbReference type="AlphaFoldDB" id="A0A162QRN0"/>
<keyword evidence="2" id="KW-1185">Reference proteome</keyword>